<reference evidence="4 5" key="1">
    <citation type="journal article" date="2016" name="Genome Biol. Evol.">
        <title>Gene Family Evolution Reflects Adaptation to Soil Environmental Stressors in the Genome of the Collembolan Orchesella cincta.</title>
        <authorList>
            <person name="Faddeeva-Vakhrusheva A."/>
            <person name="Derks M.F."/>
            <person name="Anvar S.Y."/>
            <person name="Agamennone V."/>
            <person name="Suring W."/>
            <person name="Smit S."/>
            <person name="van Straalen N.M."/>
            <person name="Roelofs D."/>
        </authorList>
    </citation>
    <scope>NUCLEOTIDE SEQUENCE [LARGE SCALE GENOMIC DNA]</scope>
    <source>
        <tissue evidence="4">Mixed pool</tissue>
    </source>
</reference>
<keyword evidence="1" id="KW-0863">Zinc-finger</keyword>
<evidence type="ECO:0000313" key="5">
    <source>
        <dbReference type="Proteomes" id="UP000094527"/>
    </source>
</evidence>
<feature type="non-terminal residue" evidence="4">
    <location>
        <position position="1"/>
    </location>
</feature>
<protein>
    <recommendedName>
        <fullName evidence="3">C2H2-type domain-containing protein</fullName>
    </recommendedName>
</protein>
<dbReference type="PROSITE" id="PS50157">
    <property type="entry name" value="ZINC_FINGER_C2H2_2"/>
    <property type="match status" value="1"/>
</dbReference>
<feature type="compositionally biased region" description="Basic residues" evidence="2">
    <location>
        <begin position="379"/>
        <end position="392"/>
    </location>
</feature>
<dbReference type="GO" id="GO:0008270">
    <property type="term" value="F:zinc ion binding"/>
    <property type="evidence" value="ECO:0007669"/>
    <property type="project" value="UniProtKB-KW"/>
</dbReference>
<keyword evidence="1" id="KW-0862">Zinc</keyword>
<evidence type="ECO:0000256" key="2">
    <source>
        <dbReference type="SAM" id="MobiDB-lite"/>
    </source>
</evidence>
<dbReference type="InterPro" id="IPR013087">
    <property type="entry name" value="Znf_C2H2_type"/>
</dbReference>
<name>A0A1D2M790_ORCCI</name>
<feature type="compositionally biased region" description="Low complexity" evidence="2">
    <location>
        <begin position="201"/>
        <end position="211"/>
    </location>
</feature>
<dbReference type="AlphaFoldDB" id="A0A1D2M790"/>
<feature type="compositionally biased region" description="Acidic residues" evidence="2">
    <location>
        <begin position="316"/>
        <end position="329"/>
    </location>
</feature>
<keyword evidence="1" id="KW-0479">Metal-binding</keyword>
<evidence type="ECO:0000259" key="3">
    <source>
        <dbReference type="PROSITE" id="PS50157"/>
    </source>
</evidence>
<dbReference type="PROSITE" id="PS00028">
    <property type="entry name" value="ZINC_FINGER_C2H2_1"/>
    <property type="match status" value="1"/>
</dbReference>
<feature type="domain" description="C2H2-type" evidence="3">
    <location>
        <begin position="355"/>
        <end position="378"/>
    </location>
</feature>
<proteinExistence type="predicted"/>
<gene>
    <name evidence="4" type="ORF">Ocin01_17848</name>
</gene>
<feature type="compositionally biased region" description="Low complexity" evidence="2">
    <location>
        <begin position="221"/>
        <end position="231"/>
    </location>
</feature>
<keyword evidence="5" id="KW-1185">Reference proteome</keyword>
<accession>A0A1D2M790</accession>
<dbReference type="EMBL" id="LJIJ01003131">
    <property type="protein sequence ID" value="ODM88833.1"/>
    <property type="molecule type" value="Genomic_DNA"/>
</dbReference>
<evidence type="ECO:0000256" key="1">
    <source>
        <dbReference type="PROSITE-ProRule" id="PRU00042"/>
    </source>
</evidence>
<organism evidence="4 5">
    <name type="scientific">Orchesella cincta</name>
    <name type="common">Springtail</name>
    <name type="synonym">Podura cincta</name>
    <dbReference type="NCBI Taxonomy" id="48709"/>
    <lineage>
        <taxon>Eukaryota</taxon>
        <taxon>Metazoa</taxon>
        <taxon>Ecdysozoa</taxon>
        <taxon>Arthropoda</taxon>
        <taxon>Hexapoda</taxon>
        <taxon>Collembola</taxon>
        <taxon>Entomobryomorpha</taxon>
        <taxon>Entomobryoidea</taxon>
        <taxon>Orchesellidae</taxon>
        <taxon>Orchesellinae</taxon>
        <taxon>Orchesella</taxon>
    </lineage>
</organism>
<feature type="region of interest" description="Disordered" evidence="2">
    <location>
        <begin position="316"/>
        <end position="346"/>
    </location>
</feature>
<feature type="region of interest" description="Disordered" evidence="2">
    <location>
        <begin position="379"/>
        <end position="408"/>
    </location>
</feature>
<dbReference type="Proteomes" id="UP000094527">
    <property type="component" value="Unassembled WGS sequence"/>
</dbReference>
<evidence type="ECO:0000313" key="4">
    <source>
        <dbReference type="EMBL" id="ODM88833.1"/>
    </source>
</evidence>
<comment type="caution">
    <text evidence="4">The sequence shown here is derived from an EMBL/GenBank/DDBJ whole genome shotgun (WGS) entry which is preliminary data.</text>
</comment>
<sequence length="450" mass="50156">LYFKMRPTSTVVPSYAAALSDSWNKPSSSTMAMSLIQQNSVTTSTCLFCPNIVFLSENGESEDTTKRFKVLMNLCLHMKLSEVEIPKNCKVSNFPFCTLCLSLVTDLWTHQANLEQIQKKIAKTVSAIEHIVADTEILGDKARRPSNSAFSNTSEEHNKFVKLRDMILDGYRKKLLRKQQQQETALMGNKFKKPAAVQKLKNLNNTNKPPNVAKSQRRVSLDSLTSSSAATVKREPFTDDSNSSNDSIDFEAEMNSPIHLSSPICLNMDAPSLPDLYGELDVDNASKNDDAESTATSWTLDPLVVANCTRIISNAEENENVGDNEDDELISIAGDPPNNDQNTTAACSSPIEKHINCRICNRKFANLCNLMRHKSVKHKRSALERKRARSHFPSHGPISKGITDDRKRRRVEKVLATKTANSTENNNCEVTLDKGQRVETADGTVVFPRF</sequence>
<feature type="region of interest" description="Disordered" evidence="2">
    <location>
        <begin position="201"/>
        <end position="249"/>
    </location>
</feature>